<proteinExistence type="predicted"/>
<accession>A0AAV3ZKB5</accession>
<reference evidence="1 2" key="1">
    <citation type="journal article" date="2021" name="Elife">
        <title>Chloroplast acquisition without the gene transfer in kleptoplastic sea slugs, Plakobranchus ocellatus.</title>
        <authorList>
            <person name="Maeda T."/>
            <person name="Takahashi S."/>
            <person name="Yoshida T."/>
            <person name="Shimamura S."/>
            <person name="Takaki Y."/>
            <person name="Nagai Y."/>
            <person name="Toyoda A."/>
            <person name="Suzuki Y."/>
            <person name="Arimoto A."/>
            <person name="Ishii H."/>
            <person name="Satoh N."/>
            <person name="Nishiyama T."/>
            <person name="Hasebe M."/>
            <person name="Maruyama T."/>
            <person name="Minagawa J."/>
            <person name="Obokata J."/>
            <person name="Shigenobu S."/>
        </authorList>
    </citation>
    <scope>NUCLEOTIDE SEQUENCE [LARGE SCALE GENOMIC DNA]</scope>
</reference>
<dbReference type="Proteomes" id="UP000735302">
    <property type="component" value="Unassembled WGS sequence"/>
</dbReference>
<name>A0AAV3ZKB5_9GAST</name>
<dbReference type="EMBL" id="BLXT01002484">
    <property type="protein sequence ID" value="GFN94942.1"/>
    <property type="molecule type" value="Genomic_DNA"/>
</dbReference>
<evidence type="ECO:0000313" key="1">
    <source>
        <dbReference type="EMBL" id="GFN94942.1"/>
    </source>
</evidence>
<evidence type="ECO:0008006" key="3">
    <source>
        <dbReference type="Google" id="ProtNLM"/>
    </source>
</evidence>
<evidence type="ECO:0000313" key="2">
    <source>
        <dbReference type="Proteomes" id="UP000735302"/>
    </source>
</evidence>
<gene>
    <name evidence="1" type="ORF">PoB_002144800</name>
</gene>
<protein>
    <recommendedName>
        <fullName evidence="3">Secreted protein</fullName>
    </recommendedName>
</protein>
<organism evidence="1 2">
    <name type="scientific">Plakobranchus ocellatus</name>
    <dbReference type="NCBI Taxonomy" id="259542"/>
    <lineage>
        <taxon>Eukaryota</taxon>
        <taxon>Metazoa</taxon>
        <taxon>Spiralia</taxon>
        <taxon>Lophotrochozoa</taxon>
        <taxon>Mollusca</taxon>
        <taxon>Gastropoda</taxon>
        <taxon>Heterobranchia</taxon>
        <taxon>Euthyneura</taxon>
        <taxon>Panpulmonata</taxon>
        <taxon>Sacoglossa</taxon>
        <taxon>Placobranchoidea</taxon>
        <taxon>Plakobranchidae</taxon>
        <taxon>Plakobranchus</taxon>
    </lineage>
</organism>
<keyword evidence="2" id="KW-1185">Reference proteome</keyword>
<dbReference type="AlphaFoldDB" id="A0AAV3ZKB5"/>
<comment type="caution">
    <text evidence="1">The sequence shown here is derived from an EMBL/GenBank/DDBJ whole genome shotgun (WGS) entry which is preliminary data.</text>
</comment>
<sequence length="212" mass="23301">MLPLLCATHRQVSPIFCVTRLASWFAAATVSSIMRGHVMASPFPLSNRATDVTSGCKTQRIAPTLRQVADLVCARTREREYFKTCIVGHVNCCLQCGPTLKLCSNISECKNMPFGAASLWWTIAMARNAGSQRSCGLTLTATSVLQVSYDKSRRLQCGSTLTILYPTISKPDNMLYPTISKPDNLRNKTGLVVREARISRIMCNHVMALVVG</sequence>